<sequence length="107" mass="11770">MADVDPSICNERTALSSIEEGWQRRLAAEYSSERSKREKQDVVEVLGLSRQSEALLCQLDDLPYTGLEEALGGWFKPTRDGRSMVRIRTVIISAAIRGSSGAGRASL</sequence>
<name>A0A2K9ZDM1_RHILE</name>
<dbReference type="RefSeq" id="WP_105008963.1">
    <property type="nucleotide sequence ID" value="NZ_CP025013.1"/>
</dbReference>
<dbReference type="AlphaFoldDB" id="A0A2K9ZDM1"/>
<proteinExistence type="predicted"/>
<dbReference type="Proteomes" id="UP000238523">
    <property type="component" value="Plasmid pRLN1"/>
</dbReference>
<keyword evidence="1" id="KW-0614">Plasmid</keyword>
<accession>A0A2K9ZDM1</accession>
<protein>
    <submittedName>
        <fullName evidence="1">Uncharacterized protein</fullName>
    </submittedName>
</protein>
<geneLocation type="plasmid" evidence="2">
    <name>prln1</name>
</geneLocation>
<reference evidence="1 2" key="1">
    <citation type="submission" date="2017-11" db="EMBL/GenBank/DDBJ databases">
        <title>Complete genome of Rhizobium leguminosarum Norway, an ineffective micro-symbiont.</title>
        <authorList>
            <person name="Hoffrichter A."/>
            <person name="Liang J."/>
            <person name="Brachmann A."/>
            <person name="Marin M."/>
        </authorList>
    </citation>
    <scope>NUCLEOTIDE SEQUENCE [LARGE SCALE GENOMIC DNA]</scope>
    <source>
        <strain evidence="1 2">Norway</strain>
        <plasmid evidence="2">Plasmid prln1</plasmid>
    </source>
</reference>
<organism evidence="1 2">
    <name type="scientific">Rhizobium leguminosarum</name>
    <dbReference type="NCBI Taxonomy" id="384"/>
    <lineage>
        <taxon>Bacteria</taxon>
        <taxon>Pseudomonadati</taxon>
        <taxon>Pseudomonadota</taxon>
        <taxon>Alphaproteobacteria</taxon>
        <taxon>Hyphomicrobiales</taxon>
        <taxon>Rhizobiaceae</taxon>
        <taxon>Rhizobium/Agrobacterium group</taxon>
        <taxon>Rhizobium</taxon>
    </lineage>
</organism>
<gene>
    <name evidence="1" type="ORF">CUJ84_pRLN1000865</name>
</gene>
<dbReference type="EMBL" id="CP025013">
    <property type="protein sequence ID" value="AUW46320.1"/>
    <property type="molecule type" value="Genomic_DNA"/>
</dbReference>
<evidence type="ECO:0000313" key="2">
    <source>
        <dbReference type="Proteomes" id="UP000238523"/>
    </source>
</evidence>
<evidence type="ECO:0000313" key="1">
    <source>
        <dbReference type="EMBL" id="AUW46320.1"/>
    </source>
</evidence>